<feature type="domain" description="DUF6160" evidence="2">
    <location>
        <begin position="3"/>
        <end position="65"/>
    </location>
</feature>
<name>A0ABS2ID29_9GAMM</name>
<reference evidence="3 4" key="1">
    <citation type="submission" date="2021-02" db="EMBL/GenBank/DDBJ databases">
        <authorList>
            <person name="Lee D.-H."/>
        </authorList>
    </citation>
    <scope>NUCLEOTIDE SEQUENCE [LARGE SCALE GENOMIC DNA]</scope>
    <source>
        <strain evidence="3 4">UL073</strain>
    </source>
</reference>
<dbReference type="InterPro" id="IPR046158">
    <property type="entry name" value="DUF6160"/>
</dbReference>
<keyword evidence="4" id="KW-1185">Reference proteome</keyword>
<organism evidence="3 4">
    <name type="scientific">Zestomonas insulae</name>
    <dbReference type="NCBI Taxonomy" id="2809017"/>
    <lineage>
        <taxon>Bacteria</taxon>
        <taxon>Pseudomonadati</taxon>
        <taxon>Pseudomonadota</taxon>
        <taxon>Gammaproteobacteria</taxon>
        <taxon>Pseudomonadales</taxon>
        <taxon>Pseudomonadaceae</taxon>
        <taxon>Zestomonas</taxon>
    </lineage>
</organism>
<dbReference type="RefSeq" id="WP_204915288.1">
    <property type="nucleotide sequence ID" value="NZ_JAFEUP010000001.1"/>
</dbReference>
<accession>A0ABS2ID29</accession>
<feature type="signal peptide" evidence="1">
    <location>
        <begin position="1"/>
        <end position="18"/>
    </location>
</feature>
<dbReference type="Pfam" id="PF19657">
    <property type="entry name" value="DUF6160"/>
    <property type="match status" value="1"/>
</dbReference>
<evidence type="ECO:0000256" key="1">
    <source>
        <dbReference type="SAM" id="SignalP"/>
    </source>
</evidence>
<dbReference type="Proteomes" id="UP000717995">
    <property type="component" value="Unassembled WGS sequence"/>
</dbReference>
<dbReference type="EMBL" id="JAFEUP010000001">
    <property type="protein sequence ID" value="MBM7060209.1"/>
    <property type="molecule type" value="Genomic_DNA"/>
</dbReference>
<feature type="chain" id="PRO_5047525954" description="DUF6160 domain-containing protein" evidence="1">
    <location>
        <begin position="19"/>
        <end position="785"/>
    </location>
</feature>
<evidence type="ECO:0000313" key="4">
    <source>
        <dbReference type="Proteomes" id="UP000717995"/>
    </source>
</evidence>
<evidence type="ECO:0000259" key="2">
    <source>
        <dbReference type="Pfam" id="PF19657"/>
    </source>
</evidence>
<keyword evidence="1" id="KW-0732">Signal</keyword>
<gene>
    <name evidence="3" type="ORF">JQX08_05775</name>
</gene>
<sequence>MRKTLLLLPLLFSPLSQAMQALDDESLSGVSGRDGISMETTGSGWSASSISYSDDGQSIALKEVSDRPQIAGSKSTTSLDVSNGQLRIEHAAAPQVLNINNVEMAGSSKSFGAFKAFYTLGASLKLKGGGASGVTGFAVDDSRLSLRDVTFYYRDNGLDLIVNGLSFDLYLNNAYVDIVNGGSGQRVQLNLGSTRLVGQLGGLSLDLAHSDPAGVSVTPSTPDTRDPNYLRSLGQIKLDLNLGGSLSIGGGGTSGSGLRILPNVTIANSLFEYKDEGVLRAENFAGVLSSTSGLTLDLEQDGAGSYAKVAFADLRLNATLGGLVIGNTANQKLGSLAIDLNFQDDGARQNWLKLRPGGDPSSGLKGISADLSWNMVNSSVSLTDNGNSMWFSGLRTNGSGLITVDLTKNCAAAGAGCHPSIWGGSDAGNYAGHFDGLRLGLNNVKGSYSFDGLRVGTANAPLQGGTELLVLMEIFPAFDFNLNGQLTIQPGGNAGSGARYNADFFITDSRAAITVDETGKGLWLAGMNYDMHFRNGSLDVTSGSGVGSDKGGVELRKGTYWSKLDVSDVRWGDRATGTSLGRVVLRRYESGSTLTLSSGGAGALCVGAAGTTGAACAANGGRWEDRGNEGVSVKLKNVFVRDSSGNPATSVSTNEKRNQVIWETNRQKDANGKDINGSGSQLVIDNFSTADGDVSNPSKNDYGLQVDLNLDVAPTKVKVKSGANAGQNVTPDPLGFAVNGQIRFKEINVDRLQNVHPTGGATTAMYGIKAQNADIRANLTATPIN</sequence>
<protein>
    <recommendedName>
        <fullName evidence="2">DUF6160 domain-containing protein</fullName>
    </recommendedName>
</protein>
<proteinExistence type="predicted"/>
<evidence type="ECO:0000313" key="3">
    <source>
        <dbReference type="EMBL" id="MBM7060209.1"/>
    </source>
</evidence>
<comment type="caution">
    <text evidence="3">The sequence shown here is derived from an EMBL/GenBank/DDBJ whole genome shotgun (WGS) entry which is preliminary data.</text>
</comment>